<name>A0A409XWU5_9AGAR</name>
<organism evidence="1 2">
    <name type="scientific">Gymnopilus dilepis</name>
    <dbReference type="NCBI Taxonomy" id="231916"/>
    <lineage>
        <taxon>Eukaryota</taxon>
        <taxon>Fungi</taxon>
        <taxon>Dikarya</taxon>
        <taxon>Basidiomycota</taxon>
        <taxon>Agaricomycotina</taxon>
        <taxon>Agaricomycetes</taxon>
        <taxon>Agaricomycetidae</taxon>
        <taxon>Agaricales</taxon>
        <taxon>Agaricineae</taxon>
        <taxon>Hymenogastraceae</taxon>
        <taxon>Gymnopilus</taxon>
    </lineage>
</organism>
<dbReference type="InParanoid" id="A0A409XWU5"/>
<comment type="caution">
    <text evidence="1">The sequence shown here is derived from an EMBL/GenBank/DDBJ whole genome shotgun (WGS) entry which is preliminary data.</text>
</comment>
<accession>A0A409XWU5</accession>
<dbReference type="OrthoDB" id="3010872at2759"/>
<proteinExistence type="predicted"/>
<evidence type="ECO:0000313" key="1">
    <source>
        <dbReference type="EMBL" id="PPQ95232.1"/>
    </source>
</evidence>
<dbReference type="AlphaFoldDB" id="A0A409XWU5"/>
<sequence>MSDDYDSQVSALTAQFSGLFANPPAEVSPIIRGSQLLGACSEALATALLSSVQAKPTSSDVLVQSLVRDLAATEDLRFTDKEAGYIDASFNTIFLADLAEYLSNALHETQLQKPKQGEVVPQNTVLSSALFAGSALKNGLLTSKAIYSFVTQGLQFPGATYEEGRKEIVATGACLVLIVAGDIFLEKWMPQGGVEKVQTALESLKDKNVISHAAGVELLEKTIDAAKGGFKALLSTTDAWRVLFP</sequence>
<dbReference type="EMBL" id="NHYE01001431">
    <property type="protein sequence ID" value="PPQ95232.1"/>
    <property type="molecule type" value="Genomic_DNA"/>
</dbReference>
<keyword evidence="2" id="KW-1185">Reference proteome</keyword>
<dbReference type="Proteomes" id="UP000284706">
    <property type="component" value="Unassembled WGS sequence"/>
</dbReference>
<evidence type="ECO:0000313" key="2">
    <source>
        <dbReference type="Proteomes" id="UP000284706"/>
    </source>
</evidence>
<reference evidence="1 2" key="1">
    <citation type="journal article" date="2018" name="Evol. Lett.">
        <title>Horizontal gene cluster transfer increased hallucinogenic mushroom diversity.</title>
        <authorList>
            <person name="Reynolds H.T."/>
            <person name="Vijayakumar V."/>
            <person name="Gluck-Thaler E."/>
            <person name="Korotkin H.B."/>
            <person name="Matheny P.B."/>
            <person name="Slot J.C."/>
        </authorList>
    </citation>
    <scope>NUCLEOTIDE SEQUENCE [LARGE SCALE GENOMIC DNA]</scope>
    <source>
        <strain evidence="1 2">SRW20</strain>
    </source>
</reference>
<gene>
    <name evidence="1" type="ORF">CVT26_014923</name>
</gene>
<protein>
    <submittedName>
        <fullName evidence="1">Uncharacterized protein</fullName>
    </submittedName>
</protein>